<feature type="domain" description="Protein kinase" evidence="11">
    <location>
        <begin position="906"/>
        <end position="1276"/>
    </location>
</feature>
<evidence type="ECO:0000256" key="7">
    <source>
        <dbReference type="ARBA" id="ARBA00022840"/>
    </source>
</evidence>
<keyword evidence="3" id="KW-0723">Serine/threonine-protein kinase</keyword>
<comment type="subcellular location">
    <subcellularLocation>
        <location evidence="1">Host cell</location>
    </subcellularLocation>
</comment>
<evidence type="ECO:0000313" key="13">
    <source>
        <dbReference type="Proteomes" id="UP001470230"/>
    </source>
</evidence>
<gene>
    <name evidence="12" type="ORF">M9Y10_005146</name>
</gene>
<comment type="caution">
    <text evidence="12">The sequence shown here is derived from an EMBL/GenBank/DDBJ whole genome shotgun (WGS) entry which is preliminary data.</text>
</comment>
<evidence type="ECO:0000256" key="9">
    <source>
        <dbReference type="ARBA" id="ARBA00048679"/>
    </source>
</evidence>
<evidence type="ECO:0000256" key="10">
    <source>
        <dbReference type="SAM" id="MobiDB-lite"/>
    </source>
</evidence>
<keyword evidence="4" id="KW-0808">Transferase</keyword>
<reference evidence="12 13" key="1">
    <citation type="submission" date="2024-04" db="EMBL/GenBank/DDBJ databases">
        <title>Tritrichomonas musculus Genome.</title>
        <authorList>
            <person name="Alves-Ferreira E."/>
            <person name="Grigg M."/>
            <person name="Lorenzi H."/>
            <person name="Galac M."/>
        </authorList>
    </citation>
    <scope>NUCLEOTIDE SEQUENCE [LARGE SCALE GENOMIC DNA]</scope>
    <source>
        <strain evidence="12 13">EAF2021</strain>
    </source>
</reference>
<evidence type="ECO:0000259" key="11">
    <source>
        <dbReference type="PROSITE" id="PS50011"/>
    </source>
</evidence>
<dbReference type="Gene3D" id="1.20.5.190">
    <property type="match status" value="1"/>
</dbReference>
<dbReference type="InterPro" id="IPR000719">
    <property type="entry name" value="Prot_kinase_dom"/>
</dbReference>
<evidence type="ECO:0000256" key="1">
    <source>
        <dbReference type="ARBA" id="ARBA00004340"/>
    </source>
</evidence>
<evidence type="ECO:0000256" key="4">
    <source>
        <dbReference type="ARBA" id="ARBA00022679"/>
    </source>
</evidence>
<evidence type="ECO:0000256" key="2">
    <source>
        <dbReference type="ARBA" id="ARBA00012513"/>
    </source>
</evidence>
<evidence type="ECO:0000256" key="6">
    <source>
        <dbReference type="ARBA" id="ARBA00022777"/>
    </source>
</evidence>
<evidence type="ECO:0000256" key="3">
    <source>
        <dbReference type="ARBA" id="ARBA00022527"/>
    </source>
</evidence>
<feature type="compositionally biased region" description="Low complexity" evidence="10">
    <location>
        <begin position="178"/>
        <end position="190"/>
    </location>
</feature>
<sequence length="2133" mass="245479">MKNCKRLLRKRLKITIWKMDSYIDEETRKQIAAIKIQSVFRGYNYRYKQSLKNLYHNSAKIIQRTWRSYKDRRCIQRVTEILALFRLNRAFRLYRLRHHSRKVIERLHQFDDLLGFYPAKSNPPIPKPKPVKKKMKKRGGKKSGSSFLKRNNLNMPKTKSNIKKKDSSKEISDDTLRRPPTTYGGPPRARVSLTPKKPVKKKKIIIELPPPWHNKNVRKLSQGQQDDMMYYQKENFNWAKKELIPLLFRHCRPLFNCRDELRKRNQGFMERIVTKNFFCPITRTIKSINIKIPKAITFIGQTKNMNDVAQNGCAFVVASSVGYVIVEPKSLTADNIISHALFNLKSPLLDVAISPITGQVVGIDSFWMLHLFEHERTILTYDLSPHLEVKLPKSGNYLVFDRFGLLWVNLFPQKGSMLLMDTLTLQPTIYLNLDNLSTVHRFMRTNISMIPLYFKDKPYGFIGTFSSFPEIYIFSLDFQKFKKLSHPKMQCNPSIKQANQRIYIWSKECFIYVYELNEIIDFISQIAIIEINSPPTDICATSDPDMLYISCEDHTVHAILGKTTQHPLRLSTARMDQDEVLCCEVLLGPMKFTKSRNQYQEVAVYKFAWMPTKMSAAVYSDKLTLVIVAFEDSSVSSVWFVIDAQTCKCIDFDSFKYSKPEFSLTLASSNFNDHVIKVQKKRDDFLSKLAFFDKIDETSNTALMNNMFNPSKGQFGFSQFFLSVDLRKVFSFIPDMPPKTISAYQLYHYLYRIGQLPIEISTFPSFLEKFAPTEMKRVLPTEELITNPRFPVKTTGFYSSMVNFTFDSNGISDVFDAINPYSCLKADLGKYTLTSIAESIAVKHSRQRAWLAYYQKSCLVQKLENLTTLEDTVKTELMSRVQKGITQSFLKNQLNKMQPVPLINIHEAAPRMSNRNIEFVKKANRNPLLNDNIHQSICDSWSKYTLYYRDDSSQLFLRALHVPSSIMSHSTVQAHFDLVRRVSHASKKVISSVHSFNNSLKDESVTVIAVNEDVRALPLSHYLTIHSYLGGSARLISAVKSLFSRILICLYQLHKANIITKTVCPSNILLNSTDLTVKLGNVYDCQQLAANGKCVHLPFSADFGKDTNPFLPPEYFHVPPRHFTTAFDVWQFGMTLLYVLTGYLPPSYGSELKKHLNHQILANDKRHVRIELGNELDDPPIYPKVLFFYDWLKDAPLVASTDRNIGDRGECFFSTPKVERPATILDLDKYKLLPFKNTKIHYDESKVFIEIISSCLQIDPEKRPTVEQLLCTYPFNQTSQVTEIFDSYMKSPDPNVFVSQFFAPILNNLNENNFIFAIGIISSLLFYEALTPDDSQYSFPLDIRSNERVIECLFQLQFVDKIVTFVINLMSNQITKMDVIPTLTYENVCFDAIHRFFMRFVSSVEKGTGALLGHVDEVIMSLLALYAASPLLRHNSGSLKSSPIELFDYSTVDSACVYMFTYTKLHPLIRYALEASPFIMNSLIRTTEHDDTYFNSFLNVSEIAYYFSSSLLSTNDKQKINHIKTLAAIWQNGQQISIVRLFLDFKIPQKIIHSYYSPPVRNEASSFICSAFRVVKLKSFDPTCILLQNVLCQPTVVLHCATSIKPSNTSELLKPASVEIIRSILFGESAAAIILLVVNDILWSIAELSKDSTFANLINDIISYSSIFVIQIIMSSQHLQHQLGENGIDFIPNLDYRDVNESLDLDETLTIAKRLSAALFIRQSPLPADLRQQTPPIKQSCDFLSRAVGLLLKECIRLAVSIDNQVYDASKYDLKGSKMLKAKTKVKEEKFSKKLSLINEMCDALQHLFRCLCFYWRNSNEQLSTQLFDDIKNTIIQQIPFCNSLPHPSSKVHQSLQRMILYCIQNLPNDSPVIKLLNDFGDLWPQVMHRDILFIMSCVDKDVTQTQMLERYPIEKNIRIEMLKSMITSQLIGNFLPIFKIIIDEMLYNKTEFKYDSTAMLNLAQRFPMRSEAISIILFVLEFRERYESASKQLASELVYNQFIEKERKLTEEDDNHFLVNSSILFMKMVTQCYGLFTELIIKKAQALLESLCLRFSRDIVDVDIFAQPEEPKQTRKPVQNLTVKEMWNKPLTSLPKAPKVIGAMTSIKTSRPATAFTSTKRTITVSRPTTPR</sequence>
<dbReference type="PROSITE" id="PS50011">
    <property type="entry name" value="PROTEIN_KINASE_DOM"/>
    <property type="match status" value="1"/>
</dbReference>
<dbReference type="PANTHER" id="PTHR22984:SF25">
    <property type="entry name" value="PROTEIN KINASE DOMAIN-CONTAINING PROTEIN"/>
    <property type="match status" value="1"/>
</dbReference>
<organism evidence="12 13">
    <name type="scientific">Tritrichomonas musculus</name>
    <dbReference type="NCBI Taxonomy" id="1915356"/>
    <lineage>
        <taxon>Eukaryota</taxon>
        <taxon>Metamonada</taxon>
        <taxon>Parabasalia</taxon>
        <taxon>Tritrichomonadida</taxon>
        <taxon>Tritrichomonadidae</taxon>
        <taxon>Tritrichomonas</taxon>
    </lineage>
</organism>
<dbReference type="Gene3D" id="1.10.510.10">
    <property type="entry name" value="Transferase(Phosphotransferase) domain 1"/>
    <property type="match status" value="1"/>
</dbReference>
<feature type="region of interest" description="Disordered" evidence="10">
    <location>
        <begin position="121"/>
        <end position="193"/>
    </location>
</feature>
<dbReference type="SMART" id="SM00220">
    <property type="entry name" value="S_TKc"/>
    <property type="match status" value="1"/>
</dbReference>
<dbReference type="SUPFAM" id="SSF56112">
    <property type="entry name" value="Protein kinase-like (PK-like)"/>
    <property type="match status" value="1"/>
</dbReference>
<name>A0ABR2JLS4_9EUKA</name>
<dbReference type="EC" id="2.7.11.1" evidence="2"/>
<comment type="catalytic activity">
    <reaction evidence="9">
        <text>L-seryl-[protein] + ATP = O-phospho-L-seryl-[protein] + ADP + H(+)</text>
        <dbReference type="Rhea" id="RHEA:17989"/>
        <dbReference type="Rhea" id="RHEA-COMP:9863"/>
        <dbReference type="Rhea" id="RHEA-COMP:11604"/>
        <dbReference type="ChEBI" id="CHEBI:15378"/>
        <dbReference type="ChEBI" id="CHEBI:29999"/>
        <dbReference type="ChEBI" id="CHEBI:30616"/>
        <dbReference type="ChEBI" id="CHEBI:83421"/>
        <dbReference type="ChEBI" id="CHEBI:456216"/>
        <dbReference type="EC" id="2.7.11.1"/>
    </reaction>
</comment>
<proteinExistence type="predicted"/>
<dbReference type="Proteomes" id="UP001470230">
    <property type="component" value="Unassembled WGS sequence"/>
</dbReference>
<dbReference type="InterPro" id="IPR036322">
    <property type="entry name" value="WD40_repeat_dom_sf"/>
</dbReference>
<dbReference type="InterPro" id="IPR051138">
    <property type="entry name" value="PIM_Ser/Thr_kinase"/>
</dbReference>
<evidence type="ECO:0000256" key="8">
    <source>
        <dbReference type="ARBA" id="ARBA00047899"/>
    </source>
</evidence>
<keyword evidence="5" id="KW-0547">Nucleotide-binding</keyword>
<keyword evidence="6" id="KW-0418">Kinase</keyword>
<dbReference type="SUPFAM" id="SSF50978">
    <property type="entry name" value="WD40 repeat-like"/>
    <property type="match status" value="1"/>
</dbReference>
<evidence type="ECO:0000313" key="12">
    <source>
        <dbReference type="EMBL" id="KAK8878378.1"/>
    </source>
</evidence>
<dbReference type="PROSITE" id="PS50096">
    <property type="entry name" value="IQ"/>
    <property type="match status" value="1"/>
</dbReference>
<dbReference type="InterPro" id="IPR011009">
    <property type="entry name" value="Kinase-like_dom_sf"/>
</dbReference>
<dbReference type="Pfam" id="PF00069">
    <property type="entry name" value="Pkinase"/>
    <property type="match status" value="1"/>
</dbReference>
<feature type="compositionally biased region" description="Basic and acidic residues" evidence="10">
    <location>
        <begin position="163"/>
        <end position="177"/>
    </location>
</feature>
<dbReference type="Pfam" id="PF00612">
    <property type="entry name" value="IQ"/>
    <property type="match status" value="2"/>
</dbReference>
<comment type="catalytic activity">
    <reaction evidence="8">
        <text>L-threonyl-[protein] + ATP = O-phospho-L-threonyl-[protein] + ADP + H(+)</text>
        <dbReference type="Rhea" id="RHEA:46608"/>
        <dbReference type="Rhea" id="RHEA-COMP:11060"/>
        <dbReference type="Rhea" id="RHEA-COMP:11605"/>
        <dbReference type="ChEBI" id="CHEBI:15378"/>
        <dbReference type="ChEBI" id="CHEBI:30013"/>
        <dbReference type="ChEBI" id="CHEBI:30616"/>
        <dbReference type="ChEBI" id="CHEBI:61977"/>
        <dbReference type="ChEBI" id="CHEBI:456216"/>
        <dbReference type="EC" id="2.7.11.1"/>
    </reaction>
</comment>
<evidence type="ECO:0000256" key="5">
    <source>
        <dbReference type="ARBA" id="ARBA00022741"/>
    </source>
</evidence>
<keyword evidence="7" id="KW-0067">ATP-binding</keyword>
<protein>
    <recommendedName>
        <fullName evidence="2">non-specific serine/threonine protein kinase</fullName>
        <ecNumber evidence="2">2.7.11.1</ecNumber>
    </recommendedName>
</protein>
<dbReference type="EMBL" id="JAPFFF010000011">
    <property type="protein sequence ID" value="KAK8878378.1"/>
    <property type="molecule type" value="Genomic_DNA"/>
</dbReference>
<feature type="compositionally biased region" description="Basic residues" evidence="10">
    <location>
        <begin position="129"/>
        <end position="141"/>
    </location>
</feature>
<keyword evidence="13" id="KW-1185">Reference proteome</keyword>
<dbReference type="PANTHER" id="PTHR22984">
    <property type="entry name" value="SERINE/THREONINE-PROTEIN KINASE PIM"/>
    <property type="match status" value="1"/>
</dbReference>
<accession>A0ABR2JLS4</accession>
<dbReference type="InterPro" id="IPR000048">
    <property type="entry name" value="IQ_motif_EF-hand-BS"/>
</dbReference>